<dbReference type="AlphaFoldDB" id="A0A1H0TQA2"/>
<sequence>MNITPDIPHLDPIRLQVRKHALLNEVSAKPSRRWWRFAVPSTALVAAVAVTLVLWTPTNQDASASWTAEPRAPVDLAPMIAACGKTLDQMDAERGLEGRPVWPAPREVAVTDQRGDMTMVVFTGPQSEALCWGTPKDVGMSAHGSVEEREPLGDRLFADLAPRIGMTEVSGGTSTTILTGRVSPKVDKAVIVTEDALEVTASLGNGWIVTWWPSRGKPKEVRLYDGAGVLLETAPVPVRSR</sequence>
<reference evidence="2" key="1">
    <citation type="submission" date="2016-10" db="EMBL/GenBank/DDBJ databases">
        <authorList>
            <person name="Varghese N."/>
            <person name="Submissions S."/>
        </authorList>
    </citation>
    <scope>NUCLEOTIDE SEQUENCE [LARGE SCALE GENOMIC DNA]</scope>
    <source>
        <strain evidence="2">CGMCC 4.6609</strain>
    </source>
</reference>
<dbReference type="EMBL" id="FNIX01000010">
    <property type="protein sequence ID" value="SDP56194.1"/>
    <property type="molecule type" value="Genomic_DNA"/>
</dbReference>
<accession>A0A1H0TQA2</accession>
<evidence type="ECO:0000313" key="2">
    <source>
        <dbReference type="Proteomes" id="UP000199691"/>
    </source>
</evidence>
<name>A0A1H0TQA2_9PSEU</name>
<evidence type="ECO:0000313" key="1">
    <source>
        <dbReference type="EMBL" id="SDP56194.1"/>
    </source>
</evidence>
<proteinExistence type="predicted"/>
<gene>
    <name evidence="1" type="ORF">SAMN05421507_110159</name>
</gene>
<dbReference type="Proteomes" id="UP000199691">
    <property type="component" value="Unassembled WGS sequence"/>
</dbReference>
<organism evidence="1 2">
    <name type="scientific">Lentzea jiangxiensis</name>
    <dbReference type="NCBI Taxonomy" id="641025"/>
    <lineage>
        <taxon>Bacteria</taxon>
        <taxon>Bacillati</taxon>
        <taxon>Actinomycetota</taxon>
        <taxon>Actinomycetes</taxon>
        <taxon>Pseudonocardiales</taxon>
        <taxon>Pseudonocardiaceae</taxon>
        <taxon>Lentzea</taxon>
    </lineage>
</organism>
<dbReference type="OrthoDB" id="3687840at2"/>
<protein>
    <submittedName>
        <fullName evidence="1">Uncharacterized protein</fullName>
    </submittedName>
</protein>
<dbReference type="STRING" id="641025.SAMN05421507_110159"/>
<keyword evidence="2" id="KW-1185">Reference proteome</keyword>
<dbReference type="RefSeq" id="WP_090100246.1">
    <property type="nucleotide sequence ID" value="NZ_FNIX01000010.1"/>
</dbReference>